<keyword evidence="2" id="KW-1185">Reference proteome</keyword>
<reference evidence="1 2" key="2">
    <citation type="journal article" date="2023" name="Mol. Biol. Evol.">
        <title>Genomics of Secondarily Temperate Adaptation in the Only Non-Antarctic Icefish.</title>
        <authorList>
            <person name="Rivera-Colon A.G."/>
            <person name="Rayamajhi N."/>
            <person name="Minhas B.F."/>
            <person name="Madrigal G."/>
            <person name="Bilyk K.T."/>
            <person name="Yoon V."/>
            <person name="Hune M."/>
            <person name="Gregory S."/>
            <person name="Cheng C.H.C."/>
            <person name="Catchen J.M."/>
        </authorList>
    </citation>
    <scope>NUCLEOTIDE SEQUENCE [LARGE SCALE GENOMIC DNA]</scope>
    <source>
        <strain evidence="1">JMC-PN-2008</strain>
    </source>
</reference>
<sequence length="77" mass="8349">MAVDKFWNKCLQVGQSVGLMKTRRAEAVAPVSTEVSTAPTRPQELTPSSRVRRCSFLVFAPSSDLIYAASCSAAEIE</sequence>
<dbReference type="AlphaFoldDB" id="A0AAN8AWD4"/>
<gene>
    <name evidence="1" type="ORF">PBY51_004501</name>
</gene>
<proteinExistence type="predicted"/>
<dbReference type="Proteomes" id="UP001346869">
    <property type="component" value="Unassembled WGS sequence"/>
</dbReference>
<reference evidence="1 2" key="1">
    <citation type="journal article" date="2023" name="Genes (Basel)">
        <title>Chromosome-Level Genome Assembly and Circadian Gene Repertoire of the Patagonia Blennie Eleginops maclovinus-The Closest Ancestral Proxy of Antarctic Cryonotothenioids.</title>
        <authorList>
            <person name="Cheng C.C."/>
            <person name="Rivera-Colon A.G."/>
            <person name="Minhas B.F."/>
            <person name="Wilson L."/>
            <person name="Rayamajhi N."/>
            <person name="Vargas-Chacoff L."/>
            <person name="Catchen J.M."/>
        </authorList>
    </citation>
    <scope>NUCLEOTIDE SEQUENCE [LARGE SCALE GENOMIC DNA]</scope>
    <source>
        <strain evidence="1">JMC-PN-2008</strain>
    </source>
</reference>
<name>A0AAN8AWD4_ELEMC</name>
<protein>
    <submittedName>
        <fullName evidence="1">Uncharacterized protein</fullName>
    </submittedName>
</protein>
<organism evidence="1 2">
    <name type="scientific">Eleginops maclovinus</name>
    <name type="common">Patagonian blennie</name>
    <name type="synonym">Eleginus maclovinus</name>
    <dbReference type="NCBI Taxonomy" id="56733"/>
    <lineage>
        <taxon>Eukaryota</taxon>
        <taxon>Metazoa</taxon>
        <taxon>Chordata</taxon>
        <taxon>Craniata</taxon>
        <taxon>Vertebrata</taxon>
        <taxon>Euteleostomi</taxon>
        <taxon>Actinopterygii</taxon>
        <taxon>Neopterygii</taxon>
        <taxon>Teleostei</taxon>
        <taxon>Neoteleostei</taxon>
        <taxon>Acanthomorphata</taxon>
        <taxon>Eupercaria</taxon>
        <taxon>Perciformes</taxon>
        <taxon>Notothenioidei</taxon>
        <taxon>Eleginopidae</taxon>
        <taxon>Eleginops</taxon>
    </lineage>
</organism>
<evidence type="ECO:0000313" key="1">
    <source>
        <dbReference type="EMBL" id="KAK5871634.1"/>
    </source>
</evidence>
<evidence type="ECO:0000313" key="2">
    <source>
        <dbReference type="Proteomes" id="UP001346869"/>
    </source>
</evidence>
<dbReference type="EMBL" id="JAUZQC010000005">
    <property type="protein sequence ID" value="KAK5871634.1"/>
    <property type="molecule type" value="Genomic_DNA"/>
</dbReference>
<accession>A0AAN8AWD4</accession>
<comment type="caution">
    <text evidence="1">The sequence shown here is derived from an EMBL/GenBank/DDBJ whole genome shotgun (WGS) entry which is preliminary data.</text>
</comment>